<sequence length="116" mass="12990">MARTINHEAMISPVFRTQSRFGVRPAFEVLVRDLTGGAPIRYARYLQVRSTDPDVETMRARARSALRHAYGADQVTTISAVPQWQRTTRFVFDEGEPAGVIALADLPFIEDEDLPG</sequence>
<dbReference type="EMBL" id="NRRL01000001">
    <property type="protein sequence ID" value="MBK1666710.1"/>
    <property type="molecule type" value="Genomic_DNA"/>
</dbReference>
<protein>
    <submittedName>
        <fullName evidence="1">Uncharacterized protein</fullName>
    </submittedName>
</protein>
<name>A0ABS1DBB7_9PROT</name>
<organism evidence="1 2">
    <name type="scientific">Rhodovibrio sodomensis</name>
    <dbReference type="NCBI Taxonomy" id="1088"/>
    <lineage>
        <taxon>Bacteria</taxon>
        <taxon>Pseudomonadati</taxon>
        <taxon>Pseudomonadota</taxon>
        <taxon>Alphaproteobacteria</taxon>
        <taxon>Rhodospirillales</taxon>
        <taxon>Rhodovibrionaceae</taxon>
        <taxon>Rhodovibrio</taxon>
    </lineage>
</organism>
<reference evidence="1 2" key="1">
    <citation type="journal article" date="2020" name="Microorganisms">
        <title>Osmotic Adaptation and Compatible Solute Biosynthesis of Phototrophic Bacteria as Revealed from Genome Analyses.</title>
        <authorList>
            <person name="Imhoff J.F."/>
            <person name="Rahn T."/>
            <person name="Kunzel S."/>
            <person name="Keller A."/>
            <person name="Neulinger S.C."/>
        </authorList>
    </citation>
    <scope>NUCLEOTIDE SEQUENCE [LARGE SCALE GENOMIC DNA]</scope>
    <source>
        <strain evidence="1 2">DSM 9895</strain>
    </source>
</reference>
<accession>A0ABS1DBB7</accession>
<dbReference type="RefSeq" id="WP_200338765.1">
    <property type="nucleotide sequence ID" value="NZ_NRRL01000001.1"/>
</dbReference>
<evidence type="ECO:0000313" key="2">
    <source>
        <dbReference type="Proteomes" id="UP001296873"/>
    </source>
</evidence>
<gene>
    <name evidence="1" type="ORF">CKO28_01450</name>
</gene>
<proteinExistence type="predicted"/>
<comment type="caution">
    <text evidence="1">The sequence shown here is derived from an EMBL/GenBank/DDBJ whole genome shotgun (WGS) entry which is preliminary data.</text>
</comment>
<evidence type="ECO:0000313" key="1">
    <source>
        <dbReference type="EMBL" id="MBK1666710.1"/>
    </source>
</evidence>
<keyword evidence="2" id="KW-1185">Reference proteome</keyword>
<dbReference type="Proteomes" id="UP001296873">
    <property type="component" value="Unassembled WGS sequence"/>
</dbReference>